<proteinExistence type="predicted"/>
<organism evidence="2 3">
    <name type="scientific">Mycena alexandri</name>
    <dbReference type="NCBI Taxonomy" id="1745969"/>
    <lineage>
        <taxon>Eukaryota</taxon>
        <taxon>Fungi</taxon>
        <taxon>Dikarya</taxon>
        <taxon>Basidiomycota</taxon>
        <taxon>Agaricomycotina</taxon>
        <taxon>Agaricomycetes</taxon>
        <taxon>Agaricomycetidae</taxon>
        <taxon>Agaricales</taxon>
        <taxon>Marasmiineae</taxon>
        <taxon>Mycenaceae</taxon>
        <taxon>Mycena</taxon>
    </lineage>
</organism>
<feature type="region of interest" description="Disordered" evidence="1">
    <location>
        <begin position="1"/>
        <end position="140"/>
    </location>
</feature>
<feature type="compositionally biased region" description="Basic and acidic residues" evidence="1">
    <location>
        <begin position="67"/>
        <end position="82"/>
    </location>
</feature>
<evidence type="ECO:0000313" key="2">
    <source>
        <dbReference type="EMBL" id="KAJ7029995.1"/>
    </source>
</evidence>
<evidence type="ECO:0000313" key="3">
    <source>
        <dbReference type="Proteomes" id="UP001218188"/>
    </source>
</evidence>
<dbReference type="Proteomes" id="UP001218188">
    <property type="component" value="Unassembled WGS sequence"/>
</dbReference>
<sequence>MPGTMAERGSPVSPTRTVSIRKLTRILRPGRTRAAAQPSSLSIIPGSNGNGLTPPSSPSIYSLSSDNDSRQHLSEISDRPESRPPPLLSPASSTFSSSVSEGHGDGRVLRDINKRPVDRTTADLSNGRAGLVSPAEQDRKSKRVSADYAWAMNRAPGARPRPIIITDQGDSYIDDDAASLRRAGNWTERGKLEPLSPSEWIGGNILAKKAFLGVTLSTMDSENRRPLAASCPSSPVTPRPRPVSVYANLKPGWDLDPPLLTSGSHTTLEYREPALLTGYHRRPRSASEPRSFLRPRIDVSQHTGTVPSTLTEYILPVPALEASPKSSASSVTILPSPRRSSLPRPKPMQDDVYFTAAGRPESRMYISADAAPNYVPVAPIRPRHAHTNSESVLSSGESTGGHHFPHKSEPSGRPFENYVAWRDTSDSPDGVNTPVSRKEEMWSGNWNREDIQDVIRELRSL</sequence>
<name>A0AAD6SPC6_9AGAR</name>
<dbReference type="AlphaFoldDB" id="A0AAD6SPC6"/>
<reference evidence="2" key="1">
    <citation type="submission" date="2023-03" db="EMBL/GenBank/DDBJ databases">
        <title>Massive genome expansion in bonnet fungi (Mycena s.s.) driven by repeated elements and novel gene families across ecological guilds.</title>
        <authorList>
            <consortium name="Lawrence Berkeley National Laboratory"/>
            <person name="Harder C.B."/>
            <person name="Miyauchi S."/>
            <person name="Viragh M."/>
            <person name="Kuo A."/>
            <person name="Thoen E."/>
            <person name="Andreopoulos B."/>
            <person name="Lu D."/>
            <person name="Skrede I."/>
            <person name="Drula E."/>
            <person name="Henrissat B."/>
            <person name="Morin E."/>
            <person name="Kohler A."/>
            <person name="Barry K."/>
            <person name="LaButti K."/>
            <person name="Morin E."/>
            <person name="Salamov A."/>
            <person name="Lipzen A."/>
            <person name="Mereny Z."/>
            <person name="Hegedus B."/>
            <person name="Baldrian P."/>
            <person name="Stursova M."/>
            <person name="Weitz H."/>
            <person name="Taylor A."/>
            <person name="Grigoriev I.V."/>
            <person name="Nagy L.G."/>
            <person name="Martin F."/>
            <person name="Kauserud H."/>
        </authorList>
    </citation>
    <scope>NUCLEOTIDE SEQUENCE</scope>
    <source>
        <strain evidence="2">CBHHK200</strain>
    </source>
</reference>
<feature type="compositionally biased region" description="Basic and acidic residues" evidence="1">
    <location>
        <begin position="102"/>
        <end position="121"/>
    </location>
</feature>
<comment type="caution">
    <text evidence="2">The sequence shown here is derived from an EMBL/GenBank/DDBJ whole genome shotgun (WGS) entry which is preliminary data.</text>
</comment>
<accession>A0AAD6SPC6</accession>
<dbReference type="EMBL" id="JARJCM010000095">
    <property type="protein sequence ID" value="KAJ7029995.1"/>
    <property type="molecule type" value="Genomic_DNA"/>
</dbReference>
<feature type="region of interest" description="Disordered" evidence="1">
    <location>
        <begin position="325"/>
        <end position="350"/>
    </location>
</feature>
<feature type="region of interest" description="Disordered" evidence="1">
    <location>
        <begin position="387"/>
        <end position="440"/>
    </location>
</feature>
<evidence type="ECO:0000256" key="1">
    <source>
        <dbReference type="SAM" id="MobiDB-lite"/>
    </source>
</evidence>
<protein>
    <submittedName>
        <fullName evidence="2">Uncharacterized protein</fullName>
    </submittedName>
</protein>
<feature type="compositionally biased region" description="Low complexity" evidence="1">
    <location>
        <begin position="89"/>
        <end position="100"/>
    </location>
</feature>
<feature type="compositionally biased region" description="Low complexity" evidence="1">
    <location>
        <begin position="334"/>
        <end position="343"/>
    </location>
</feature>
<feature type="compositionally biased region" description="Polar residues" evidence="1">
    <location>
        <begin position="37"/>
        <end position="53"/>
    </location>
</feature>
<feature type="compositionally biased region" description="Basic residues" evidence="1">
    <location>
        <begin position="22"/>
        <end position="31"/>
    </location>
</feature>
<keyword evidence="3" id="KW-1185">Reference proteome</keyword>
<gene>
    <name evidence="2" type="ORF">C8F04DRAFT_1114976</name>
</gene>
<feature type="compositionally biased region" description="Polar residues" evidence="1">
    <location>
        <begin position="388"/>
        <end position="397"/>
    </location>
</feature>
<feature type="non-terminal residue" evidence="2">
    <location>
        <position position="1"/>
    </location>
</feature>